<dbReference type="Pfam" id="PF00400">
    <property type="entry name" value="WD40"/>
    <property type="match status" value="4"/>
</dbReference>
<keyword evidence="2" id="KW-0963">Cytoplasm</keyword>
<comment type="subcellular location">
    <subcellularLocation>
        <location evidence="1">Cytoplasm</location>
    </subcellularLocation>
</comment>
<keyword evidence="11" id="KW-1185">Reference proteome</keyword>
<reference evidence="9" key="2">
    <citation type="submission" date="2020-01" db="EMBL/GenBank/DDBJ databases">
        <authorList>
            <person name="Korhonen P.K.K."/>
            <person name="Guangxu M.G."/>
            <person name="Wang T.W."/>
            <person name="Stroehlein A.J.S."/>
            <person name="Young N.D."/>
            <person name="Ang C.-S.A."/>
            <person name="Fernando D.W.F."/>
            <person name="Lu H.L."/>
            <person name="Taylor S.T."/>
            <person name="Ehtesham M.E.M."/>
            <person name="Najaraj S.H.N."/>
            <person name="Harsha G.H.G."/>
            <person name="Madugundu A.M."/>
            <person name="Renuse S.R."/>
            <person name="Holt D.H."/>
            <person name="Pandey A.P."/>
            <person name="Papenfuss A.P."/>
            <person name="Gasser R.B.G."/>
            <person name="Fischer K.F."/>
        </authorList>
    </citation>
    <scope>NUCLEOTIDE SEQUENCE</scope>
    <source>
        <strain evidence="9">SSS_KF_BRIS2020</strain>
    </source>
</reference>
<dbReference type="PANTHER" id="PTHR22842:SF3">
    <property type="entry name" value="WD REPEAT DOMAIN-CONTAINING PROTEIN 83"/>
    <property type="match status" value="1"/>
</dbReference>
<dbReference type="PRINTS" id="PR00320">
    <property type="entry name" value="GPROTEINBRPT"/>
</dbReference>
<dbReference type="InterPro" id="IPR015943">
    <property type="entry name" value="WD40/YVTN_repeat-like_dom_sf"/>
</dbReference>
<dbReference type="EnsemblMetazoa" id="SSS_1036s_mrna">
    <property type="protein sequence ID" value="KAF7491561.1"/>
    <property type="gene ID" value="SSS_1036"/>
</dbReference>
<dbReference type="GO" id="GO:0071013">
    <property type="term" value="C:catalytic step 2 spliceosome"/>
    <property type="evidence" value="ECO:0007669"/>
    <property type="project" value="TreeGrafter"/>
</dbReference>
<evidence type="ECO:0000313" key="11">
    <source>
        <dbReference type="Proteomes" id="UP000070412"/>
    </source>
</evidence>
<evidence type="ECO:0000313" key="9">
    <source>
        <dbReference type="EMBL" id="KAF7491561.1"/>
    </source>
</evidence>
<dbReference type="Proteomes" id="UP000070412">
    <property type="component" value="Unassembled WGS sequence"/>
</dbReference>
<dbReference type="InterPro" id="IPR036322">
    <property type="entry name" value="WD40_repeat_dom_sf"/>
</dbReference>
<protein>
    <recommendedName>
        <fullName evidence="6">WD repeat domain-containing protein 83</fullName>
    </recommendedName>
    <alternativeName>
        <fullName evidence="7">Mitogen-activated protein kinase organizer 1</fullName>
    </alternativeName>
</protein>
<dbReference type="PROSITE" id="PS50294">
    <property type="entry name" value="WD_REPEATS_REGION"/>
    <property type="match status" value="2"/>
</dbReference>
<evidence type="ECO:0000256" key="1">
    <source>
        <dbReference type="ARBA" id="ARBA00004496"/>
    </source>
</evidence>
<dbReference type="AlphaFoldDB" id="A0A834R7N6"/>
<evidence type="ECO:0000256" key="5">
    <source>
        <dbReference type="ARBA" id="ARBA00038145"/>
    </source>
</evidence>
<gene>
    <name evidence="9" type="ORF">SSS_1036</name>
</gene>
<keyword evidence="3 8" id="KW-0853">WD repeat</keyword>
<dbReference type="Gene3D" id="2.130.10.10">
    <property type="entry name" value="YVTN repeat-like/Quinoprotein amine dehydrogenase"/>
    <property type="match status" value="1"/>
</dbReference>
<dbReference type="EMBL" id="WVUK01000059">
    <property type="protein sequence ID" value="KAF7491561.1"/>
    <property type="molecule type" value="Genomic_DNA"/>
</dbReference>
<evidence type="ECO:0000313" key="10">
    <source>
        <dbReference type="EnsemblMetazoa" id="KAF7491561.1"/>
    </source>
</evidence>
<feature type="repeat" description="WD" evidence="8">
    <location>
        <begin position="73"/>
        <end position="114"/>
    </location>
</feature>
<feature type="repeat" description="WD" evidence="8">
    <location>
        <begin position="115"/>
        <end position="147"/>
    </location>
</feature>
<dbReference type="GO" id="GO:0000398">
    <property type="term" value="P:mRNA splicing, via spliceosome"/>
    <property type="evidence" value="ECO:0007669"/>
    <property type="project" value="TreeGrafter"/>
</dbReference>
<name>A0A834R7N6_SARSC</name>
<dbReference type="OrthoDB" id="71437at2759"/>
<evidence type="ECO:0000256" key="6">
    <source>
        <dbReference type="ARBA" id="ARBA00040453"/>
    </source>
</evidence>
<accession>A0A834R7N6</accession>
<organism evidence="9">
    <name type="scientific">Sarcoptes scabiei</name>
    <name type="common">Itch mite</name>
    <name type="synonym">Acarus scabiei</name>
    <dbReference type="NCBI Taxonomy" id="52283"/>
    <lineage>
        <taxon>Eukaryota</taxon>
        <taxon>Metazoa</taxon>
        <taxon>Ecdysozoa</taxon>
        <taxon>Arthropoda</taxon>
        <taxon>Chelicerata</taxon>
        <taxon>Arachnida</taxon>
        <taxon>Acari</taxon>
        <taxon>Acariformes</taxon>
        <taxon>Sarcoptiformes</taxon>
        <taxon>Astigmata</taxon>
        <taxon>Psoroptidia</taxon>
        <taxon>Sarcoptoidea</taxon>
        <taxon>Sarcoptidae</taxon>
        <taxon>Sarcoptinae</taxon>
        <taxon>Sarcoptes</taxon>
    </lineage>
</organism>
<reference evidence="11" key="1">
    <citation type="journal article" date="2020" name="PLoS Negl. Trop. Dis.">
        <title>High-quality nuclear genome for Sarcoptes scabiei-A critical resource for a neglected parasite.</title>
        <authorList>
            <person name="Korhonen P.K."/>
            <person name="Gasser R.B."/>
            <person name="Ma G."/>
            <person name="Wang T."/>
            <person name="Stroehlein A.J."/>
            <person name="Young N.D."/>
            <person name="Ang C.S."/>
            <person name="Fernando D.D."/>
            <person name="Lu H.C."/>
            <person name="Taylor S."/>
            <person name="Reynolds S.L."/>
            <person name="Mofiz E."/>
            <person name="Najaraj S.H."/>
            <person name="Gowda H."/>
            <person name="Madugundu A."/>
            <person name="Renuse S."/>
            <person name="Holt D."/>
            <person name="Pandey A."/>
            <person name="Papenfuss A.T."/>
            <person name="Fischer K."/>
        </authorList>
    </citation>
    <scope>NUCLEOTIDE SEQUENCE [LARGE SCALE GENOMIC DNA]</scope>
</reference>
<dbReference type="PROSITE" id="PS50082">
    <property type="entry name" value="WD_REPEATS_2"/>
    <property type="match status" value="3"/>
</dbReference>
<comment type="similarity">
    <text evidence="5">Belongs to the WD repeat MORG1 family.</text>
</comment>
<dbReference type="SUPFAM" id="SSF50978">
    <property type="entry name" value="WD40 repeat-like"/>
    <property type="match status" value="1"/>
</dbReference>
<proteinExistence type="inferred from homology"/>
<reference evidence="10" key="3">
    <citation type="submission" date="2022-06" db="UniProtKB">
        <authorList>
            <consortium name="EnsemblMetazoa"/>
        </authorList>
    </citation>
    <scope>IDENTIFICATION</scope>
</reference>
<evidence type="ECO:0000256" key="8">
    <source>
        <dbReference type="PROSITE-ProRule" id="PRU00221"/>
    </source>
</evidence>
<evidence type="ECO:0000256" key="2">
    <source>
        <dbReference type="ARBA" id="ARBA00022490"/>
    </source>
</evidence>
<evidence type="ECO:0000256" key="3">
    <source>
        <dbReference type="ARBA" id="ARBA00022574"/>
    </source>
</evidence>
<dbReference type="InterPro" id="IPR051980">
    <property type="entry name" value="WD_repeat_MORG1"/>
</dbReference>
<dbReference type="PANTHER" id="PTHR22842">
    <property type="entry name" value="WD40 REPEAT PROTEIN"/>
    <property type="match status" value="1"/>
</dbReference>
<dbReference type="InterPro" id="IPR020472">
    <property type="entry name" value="WD40_PAC1"/>
</dbReference>
<sequence>MILKIYKIILIYWNMIGFNRIKLQFTLENSFDCNQGAIRKTILNVDGEYCLTCGSNKTIKLWKPRSKLLLQTYSGHGFEVMDVDSTPDSSQLISGSLDKTIILWDVSTAKPLRRIRAHIGAVNCVKFNEDASVFISASIDGTIKIWDSKSNARDPIQILDEAKDSISYLTLTDHEIVSVSLDQNVRHYDIRKGMMNADCLHASLSYVTMTDNGECILLSCLNNSLILLDKSSGEILATFKGHRNEKYRCDNGFMENDSLIVSGSEDGTICVWSLLEGTIESRIQHPHKVVHTFAINQKQKELISCTENKLYLWTFSNET</sequence>
<dbReference type="CDD" id="cd00200">
    <property type="entry name" value="WD40"/>
    <property type="match status" value="1"/>
</dbReference>
<feature type="repeat" description="WD" evidence="8">
    <location>
        <begin position="253"/>
        <end position="282"/>
    </location>
</feature>
<evidence type="ECO:0000256" key="7">
    <source>
        <dbReference type="ARBA" id="ARBA00042222"/>
    </source>
</evidence>
<dbReference type="GO" id="GO:0005737">
    <property type="term" value="C:cytoplasm"/>
    <property type="evidence" value="ECO:0007669"/>
    <property type="project" value="UniProtKB-SubCell"/>
</dbReference>
<dbReference type="InterPro" id="IPR019775">
    <property type="entry name" value="WD40_repeat_CS"/>
</dbReference>
<evidence type="ECO:0000256" key="4">
    <source>
        <dbReference type="ARBA" id="ARBA00022737"/>
    </source>
</evidence>
<dbReference type="InterPro" id="IPR001680">
    <property type="entry name" value="WD40_rpt"/>
</dbReference>
<keyword evidence="4" id="KW-0677">Repeat</keyword>
<dbReference type="SMART" id="SM00320">
    <property type="entry name" value="WD40"/>
    <property type="match status" value="6"/>
</dbReference>
<dbReference type="PROSITE" id="PS00678">
    <property type="entry name" value="WD_REPEATS_1"/>
    <property type="match status" value="1"/>
</dbReference>